<dbReference type="EMBL" id="BAABFB010000023">
    <property type="protein sequence ID" value="GAA4474310.1"/>
    <property type="molecule type" value="Genomic_DNA"/>
</dbReference>
<evidence type="ECO:0000313" key="2">
    <source>
        <dbReference type="Proteomes" id="UP001501183"/>
    </source>
</evidence>
<reference evidence="2" key="1">
    <citation type="journal article" date="2019" name="Int. J. Syst. Evol. Microbiol.">
        <title>The Global Catalogue of Microorganisms (GCM) 10K type strain sequencing project: providing services to taxonomists for standard genome sequencing and annotation.</title>
        <authorList>
            <consortium name="The Broad Institute Genomics Platform"/>
            <consortium name="The Broad Institute Genome Sequencing Center for Infectious Disease"/>
            <person name="Wu L."/>
            <person name="Ma J."/>
        </authorList>
    </citation>
    <scope>NUCLEOTIDE SEQUENCE [LARGE SCALE GENOMIC DNA]</scope>
    <source>
        <strain evidence="2">JCM 32206</strain>
    </source>
</reference>
<accession>A0ABP8NXU0</accession>
<keyword evidence="2" id="KW-1185">Reference proteome</keyword>
<sequence length="105" mass="11692">MWSCAPGWRHDDLLLTILGTTPRVFLCLEWADGKDNGTEINVRESIITVPNGLSVNAVQDQLPFEIRAGRYYSGVQGDQLLTALESEFWSPSPWFAPAVQYPGPI</sequence>
<protein>
    <submittedName>
        <fullName evidence="1">Uncharacterized protein</fullName>
    </submittedName>
</protein>
<gene>
    <name evidence="1" type="ORF">GCM10023094_09690</name>
</gene>
<organism evidence="1 2">
    <name type="scientific">Rhodococcus olei</name>
    <dbReference type="NCBI Taxonomy" id="2161675"/>
    <lineage>
        <taxon>Bacteria</taxon>
        <taxon>Bacillati</taxon>
        <taxon>Actinomycetota</taxon>
        <taxon>Actinomycetes</taxon>
        <taxon>Mycobacteriales</taxon>
        <taxon>Nocardiaceae</taxon>
        <taxon>Rhodococcus</taxon>
    </lineage>
</organism>
<dbReference type="Proteomes" id="UP001501183">
    <property type="component" value="Unassembled WGS sequence"/>
</dbReference>
<comment type="caution">
    <text evidence="1">The sequence shown here is derived from an EMBL/GenBank/DDBJ whole genome shotgun (WGS) entry which is preliminary data.</text>
</comment>
<dbReference type="RefSeq" id="WP_345342628.1">
    <property type="nucleotide sequence ID" value="NZ_BAABFB010000023.1"/>
</dbReference>
<proteinExistence type="predicted"/>
<name>A0ABP8NXU0_9NOCA</name>
<evidence type="ECO:0000313" key="1">
    <source>
        <dbReference type="EMBL" id="GAA4474310.1"/>
    </source>
</evidence>